<dbReference type="Proteomes" id="UP000735302">
    <property type="component" value="Unassembled WGS sequence"/>
</dbReference>
<gene>
    <name evidence="2" type="ORF">PoB_000816300</name>
</gene>
<evidence type="ECO:0000313" key="3">
    <source>
        <dbReference type="Proteomes" id="UP000735302"/>
    </source>
</evidence>
<comment type="caution">
    <text evidence="2">The sequence shown here is derived from an EMBL/GenBank/DDBJ whole genome shotgun (WGS) entry which is preliminary data.</text>
</comment>
<protein>
    <submittedName>
        <fullName evidence="2">Uncharacterized protein</fullName>
    </submittedName>
</protein>
<evidence type="ECO:0000256" key="1">
    <source>
        <dbReference type="SAM" id="MobiDB-lite"/>
    </source>
</evidence>
<dbReference type="AlphaFoldDB" id="A0AAV3YGY6"/>
<name>A0AAV3YGY6_9GAST</name>
<dbReference type="EMBL" id="BLXT01000945">
    <property type="protein sequence ID" value="GFN81657.1"/>
    <property type="molecule type" value="Genomic_DNA"/>
</dbReference>
<organism evidence="2 3">
    <name type="scientific">Plakobranchus ocellatus</name>
    <dbReference type="NCBI Taxonomy" id="259542"/>
    <lineage>
        <taxon>Eukaryota</taxon>
        <taxon>Metazoa</taxon>
        <taxon>Spiralia</taxon>
        <taxon>Lophotrochozoa</taxon>
        <taxon>Mollusca</taxon>
        <taxon>Gastropoda</taxon>
        <taxon>Heterobranchia</taxon>
        <taxon>Euthyneura</taxon>
        <taxon>Panpulmonata</taxon>
        <taxon>Sacoglossa</taxon>
        <taxon>Placobranchoidea</taxon>
        <taxon>Plakobranchidae</taxon>
        <taxon>Plakobranchus</taxon>
    </lineage>
</organism>
<keyword evidence="3" id="KW-1185">Reference proteome</keyword>
<proteinExistence type="predicted"/>
<sequence length="72" mass="8096">MEPCVQDVSRAMAVSEMGLSPNTCQRPGHGGQVEDGKKSSKENMVDETNMEKVSETHDERNAELWRRPEYDG</sequence>
<feature type="compositionally biased region" description="Basic and acidic residues" evidence="1">
    <location>
        <begin position="32"/>
        <end position="72"/>
    </location>
</feature>
<reference evidence="2 3" key="1">
    <citation type="journal article" date="2021" name="Elife">
        <title>Chloroplast acquisition without the gene transfer in kleptoplastic sea slugs, Plakobranchus ocellatus.</title>
        <authorList>
            <person name="Maeda T."/>
            <person name="Takahashi S."/>
            <person name="Yoshida T."/>
            <person name="Shimamura S."/>
            <person name="Takaki Y."/>
            <person name="Nagai Y."/>
            <person name="Toyoda A."/>
            <person name="Suzuki Y."/>
            <person name="Arimoto A."/>
            <person name="Ishii H."/>
            <person name="Satoh N."/>
            <person name="Nishiyama T."/>
            <person name="Hasebe M."/>
            <person name="Maruyama T."/>
            <person name="Minagawa J."/>
            <person name="Obokata J."/>
            <person name="Shigenobu S."/>
        </authorList>
    </citation>
    <scope>NUCLEOTIDE SEQUENCE [LARGE SCALE GENOMIC DNA]</scope>
</reference>
<feature type="region of interest" description="Disordered" evidence="1">
    <location>
        <begin position="19"/>
        <end position="72"/>
    </location>
</feature>
<evidence type="ECO:0000313" key="2">
    <source>
        <dbReference type="EMBL" id="GFN81657.1"/>
    </source>
</evidence>
<accession>A0AAV3YGY6</accession>